<organism evidence="1 2">
    <name type="scientific">candidate division WOR-3 bacterium JGI_Cruoil_03_44_89</name>
    <dbReference type="NCBI Taxonomy" id="1973748"/>
    <lineage>
        <taxon>Bacteria</taxon>
        <taxon>Bacteria division WOR-3</taxon>
    </lineage>
</organism>
<comment type="caution">
    <text evidence="1">The sequence shown here is derived from an EMBL/GenBank/DDBJ whole genome shotgun (WGS) entry which is preliminary data.</text>
</comment>
<dbReference type="Proteomes" id="UP000215215">
    <property type="component" value="Unassembled WGS sequence"/>
</dbReference>
<dbReference type="AlphaFoldDB" id="A0A235BQJ4"/>
<name>A0A235BQJ4_UNCW3</name>
<proteinExistence type="predicted"/>
<evidence type="ECO:0000313" key="1">
    <source>
        <dbReference type="EMBL" id="OYD14289.1"/>
    </source>
</evidence>
<protein>
    <submittedName>
        <fullName evidence="1">Uncharacterized protein</fullName>
    </submittedName>
</protein>
<sequence>MEHKIVKLVFICLVFYMPLNAQYFIDSPAPMAMLQGDYLVSMRVGPEGSLLVRLSSVPFDGFAIGISYGGEKILGYEDPLFYKNPGIEVRLLVLEEASLVPRVILGFDSQGYDWDSKKEEFRVKSKGIYGLLGKDIGIFQVGVGVNYNTVDAETGFFGGTLLNLSSTFSIVGDYSLYPDEDDGDFLGLGARINFEGVLLQFTFRDMTGKKTDRALDLGYTGYF</sequence>
<evidence type="ECO:0000313" key="2">
    <source>
        <dbReference type="Proteomes" id="UP000215215"/>
    </source>
</evidence>
<reference evidence="1 2" key="1">
    <citation type="submission" date="2017-07" db="EMBL/GenBank/DDBJ databases">
        <title>Recovery of genomes from metagenomes via a dereplication, aggregation, and scoring strategy.</title>
        <authorList>
            <person name="Sieber C.M."/>
            <person name="Probst A.J."/>
            <person name="Sharrar A."/>
            <person name="Thomas B.C."/>
            <person name="Hess M."/>
            <person name="Tringe S.G."/>
            <person name="Banfield J.F."/>
        </authorList>
    </citation>
    <scope>NUCLEOTIDE SEQUENCE [LARGE SCALE GENOMIC DNA]</scope>
    <source>
        <strain evidence="1">JGI_Cruoil_03_44_89</strain>
    </source>
</reference>
<dbReference type="EMBL" id="NOZQ01000192">
    <property type="protein sequence ID" value="OYD14289.1"/>
    <property type="molecule type" value="Genomic_DNA"/>
</dbReference>
<gene>
    <name evidence="1" type="ORF">CH333_08405</name>
</gene>
<accession>A0A235BQJ4</accession>